<keyword evidence="3" id="KW-0408">Iron</keyword>
<comment type="caution">
    <text evidence="6">The sequence shown here is derived from an EMBL/GenBank/DDBJ whole genome shotgun (WGS) entry which is preliminary data.</text>
</comment>
<keyword evidence="2" id="KW-0479">Metal-binding</keyword>
<dbReference type="Pfam" id="PF05721">
    <property type="entry name" value="PhyH"/>
    <property type="match status" value="1"/>
</dbReference>
<dbReference type="GO" id="GO:0051537">
    <property type="term" value="F:2 iron, 2 sulfur cluster binding"/>
    <property type="evidence" value="ECO:0007669"/>
    <property type="project" value="UniProtKB-KW"/>
</dbReference>
<evidence type="ECO:0000256" key="3">
    <source>
        <dbReference type="ARBA" id="ARBA00023004"/>
    </source>
</evidence>
<dbReference type="InterPro" id="IPR017941">
    <property type="entry name" value="Rieske_2Fe-2S"/>
</dbReference>
<evidence type="ECO:0000256" key="1">
    <source>
        <dbReference type="ARBA" id="ARBA00022714"/>
    </source>
</evidence>
<evidence type="ECO:0000313" key="6">
    <source>
        <dbReference type="EMBL" id="CAJ1403634.1"/>
    </source>
</evidence>
<reference evidence="6" key="1">
    <citation type="submission" date="2023-08" db="EMBL/GenBank/DDBJ databases">
        <authorList>
            <person name="Chen Y."/>
            <person name="Shah S."/>
            <person name="Dougan E. K."/>
            <person name="Thang M."/>
            <person name="Chan C."/>
        </authorList>
    </citation>
    <scope>NUCLEOTIDE SEQUENCE</scope>
</reference>
<dbReference type="Proteomes" id="UP001178507">
    <property type="component" value="Unassembled WGS sequence"/>
</dbReference>
<dbReference type="Gene3D" id="2.102.10.10">
    <property type="entry name" value="Rieske [2Fe-2S] iron-sulphur domain"/>
    <property type="match status" value="1"/>
</dbReference>
<evidence type="ECO:0000256" key="2">
    <source>
        <dbReference type="ARBA" id="ARBA00022723"/>
    </source>
</evidence>
<keyword evidence="1" id="KW-0001">2Fe-2S</keyword>
<sequence length="600" mass="66782">MDEECSDLLLYKKHLEVIGPEVPEGFGQIYDRIDASYLKEIPGVRQKMANCGRWAFLGRSPIGEGQGRPYLWRQHHEWKLAVVGEVTSRYHCHAPSMPTLAGAFSPWKRHKSSTPVDFKVIWREGLEEEADLPAPIQPSSNLKLCENKMQELYERGYTVLRGVVGAEEVRQALRLSELLIHALAAAALHAAPGWISEVLAPGCEGHNLRVRLAKAPEFEKLLQPLLPLARQLFQESPKIPHACQLAVVPPDGRPGEPNEGGDDTKQEYHLDGRGQLPNNMALLLGVGLTALPPAHCKSWGAFACHPGSHRNSALHRQYGDQHKGLVAPMDLGAAEHVRCAPGDVMLCHPLLAHRRSENWRLGELGSHLTKELPDEIAGVLQDPAYCWVPTEIQRCSDLVDGHQWITSFEEKLKAQPEQGAGRSLRSLRATLSEGDAPQFWGPTPPARSRNQVLRSMQPPATKVVLPTKPATEVLFWFNVGPGRDNRDRVYVTEARCPHQGMCLMSAELKDVEDLADNRRGMVRCPHHNKTFDLATGESPGNAETLKTYLCRFEGGRFYAKDVEMVDAEPDQKRARFDALPSPVLNTVRTSRILGRNRTLG</sequence>
<protein>
    <recommendedName>
        <fullName evidence="5">Rieske domain-containing protein</fullName>
    </recommendedName>
</protein>
<keyword evidence="4" id="KW-0411">Iron-sulfur</keyword>
<dbReference type="Pfam" id="PF00355">
    <property type="entry name" value="Rieske"/>
    <property type="match status" value="1"/>
</dbReference>
<dbReference type="InterPro" id="IPR036922">
    <property type="entry name" value="Rieske_2Fe-2S_sf"/>
</dbReference>
<dbReference type="Gene3D" id="2.60.120.620">
    <property type="entry name" value="q2cbj1_9rhob like domain"/>
    <property type="match status" value="1"/>
</dbReference>
<keyword evidence="7" id="KW-1185">Reference proteome</keyword>
<proteinExistence type="predicted"/>
<gene>
    <name evidence="6" type="ORF">EVOR1521_LOCUS26262</name>
</gene>
<dbReference type="SUPFAM" id="SSF50022">
    <property type="entry name" value="ISP domain"/>
    <property type="match status" value="1"/>
</dbReference>
<dbReference type="InterPro" id="IPR008775">
    <property type="entry name" value="Phytyl_CoA_dOase-like"/>
</dbReference>
<organism evidence="6 7">
    <name type="scientific">Effrenium voratum</name>
    <dbReference type="NCBI Taxonomy" id="2562239"/>
    <lineage>
        <taxon>Eukaryota</taxon>
        <taxon>Sar</taxon>
        <taxon>Alveolata</taxon>
        <taxon>Dinophyceae</taxon>
        <taxon>Suessiales</taxon>
        <taxon>Symbiodiniaceae</taxon>
        <taxon>Effrenium</taxon>
    </lineage>
</organism>
<accession>A0AA36JDF6</accession>
<dbReference type="AlphaFoldDB" id="A0AA36JDF6"/>
<dbReference type="SUPFAM" id="SSF51197">
    <property type="entry name" value="Clavaminate synthase-like"/>
    <property type="match status" value="1"/>
</dbReference>
<feature type="domain" description="Rieske" evidence="5">
    <location>
        <begin position="456"/>
        <end position="559"/>
    </location>
</feature>
<name>A0AA36JDF6_9DINO</name>
<evidence type="ECO:0000256" key="4">
    <source>
        <dbReference type="ARBA" id="ARBA00023014"/>
    </source>
</evidence>
<dbReference type="PROSITE" id="PS51296">
    <property type="entry name" value="RIESKE"/>
    <property type="match status" value="1"/>
</dbReference>
<evidence type="ECO:0000259" key="5">
    <source>
        <dbReference type="PROSITE" id="PS51296"/>
    </source>
</evidence>
<dbReference type="GO" id="GO:0046872">
    <property type="term" value="F:metal ion binding"/>
    <property type="evidence" value="ECO:0007669"/>
    <property type="project" value="UniProtKB-KW"/>
</dbReference>
<evidence type="ECO:0000313" key="7">
    <source>
        <dbReference type="Proteomes" id="UP001178507"/>
    </source>
</evidence>
<dbReference type="EMBL" id="CAUJNA010003504">
    <property type="protein sequence ID" value="CAJ1403634.1"/>
    <property type="molecule type" value="Genomic_DNA"/>
</dbReference>